<protein>
    <submittedName>
        <fullName evidence="7">RNA polymerase sigma factor</fullName>
    </submittedName>
</protein>
<feature type="domain" description="RNA polymerase sigma factor 70 region 4 type 2" evidence="6">
    <location>
        <begin position="120"/>
        <end position="171"/>
    </location>
</feature>
<name>A0ABW6A5I6_9BACT</name>
<dbReference type="NCBIfam" id="TIGR02937">
    <property type="entry name" value="sigma70-ECF"/>
    <property type="match status" value="1"/>
</dbReference>
<dbReference type="InterPro" id="IPR039425">
    <property type="entry name" value="RNA_pol_sigma-70-like"/>
</dbReference>
<dbReference type="Pfam" id="PF08281">
    <property type="entry name" value="Sigma70_r4_2"/>
    <property type="match status" value="1"/>
</dbReference>
<dbReference type="PANTHER" id="PTHR43133">
    <property type="entry name" value="RNA POLYMERASE ECF-TYPE SIGMA FACTO"/>
    <property type="match status" value="1"/>
</dbReference>
<dbReference type="RefSeq" id="WP_386097510.1">
    <property type="nucleotide sequence ID" value="NZ_JBHUOZ010000002.1"/>
</dbReference>
<evidence type="ECO:0000256" key="3">
    <source>
        <dbReference type="ARBA" id="ARBA00023082"/>
    </source>
</evidence>
<dbReference type="InterPro" id="IPR013249">
    <property type="entry name" value="RNA_pol_sigma70_r4_t2"/>
</dbReference>
<dbReference type="Pfam" id="PF04542">
    <property type="entry name" value="Sigma70_r2"/>
    <property type="match status" value="1"/>
</dbReference>
<dbReference type="InterPro" id="IPR036388">
    <property type="entry name" value="WH-like_DNA-bd_sf"/>
</dbReference>
<dbReference type="Proteomes" id="UP001597511">
    <property type="component" value="Unassembled WGS sequence"/>
</dbReference>
<evidence type="ECO:0000313" key="8">
    <source>
        <dbReference type="Proteomes" id="UP001597511"/>
    </source>
</evidence>
<keyword evidence="4" id="KW-0804">Transcription</keyword>
<proteinExistence type="inferred from homology"/>
<dbReference type="PANTHER" id="PTHR43133:SF46">
    <property type="entry name" value="RNA POLYMERASE SIGMA-70 FACTOR ECF SUBFAMILY"/>
    <property type="match status" value="1"/>
</dbReference>
<organism evidence="7 8">
    <name type="scientific">Terrimonas rubra</name>
    <dbReference type="NCBI Taxonomy" id="1035890"/>
    <lineage>
        <taxon>Bacteria</taxon>
        <taxon>Pseudomonadati</taxon>
        <taxon>Bacteroidota</taxon>
        <taxon>Chitinophagia</taxon>
        <taxon>Chitinophagales</taxon>
        <taxon>Chitinophagaceae</taxon>
        <taxon>Terrimonas</taxon>
    </lineage>
</organism>
<accession>A0ABW6A5I6</accession>
<feature type="domain" description="RNA polymerase sigma-70 region 2" evidence="5">
    <location>
        <begin position="22"/>
        <end position="86"/>
    </location>
</feature>
<dbReference type="InterPro" id="IPR013324">
    <property type="entry name" value="RNA_pol_sigma_r3/r4-like"/>
</dbReference>
<keyword evidence="3" id="KW-0731">Sigma factor</keyword>
<keyword evidence="8" id="KW-1185">Reference proteome</keyword>
<evidence type="ECO:0000313" key="7">
    <source>
        <dbReference type="EMBL" id="MFD2919861.1"/>
    </source>
</evidence>
<dbReference type="InterPro" id="IPR013325">
    <property type="entry name" value="RNA_pol_sigma_r2"/>
</dbReference>
<evidence type="ECO:0000256" key="2">
    <source>
        <dbReference type="ARBA" id="ARBA00023015"/>
    </source>
</evidence>
<evidence type="ECO:0000259" key="6">
    <source>
        <dbReference type="Pfam" id="PF08281"/>
    </source>
</evidence>
<comment type="caution">
    <text evidence="7">The sequence shown here is derived from an EMBL/GenBank/DDBJ whole genome shotgun (WGS) entry which is preliminary data.</text>
</comment>
<dbReference type="EMBL" id="JBHUOZ010000002">
    <property type="protein sequence ID" value="MFD2919861.1"/>
    <property type="molecule type" value="Genomic_DNA"/>
</dbReference>
<gene>
    <name evidence="7" type="ORF">ACFS6H_09100</name>
</gene>
<evidence type="ECO:0000256" key="1">
    <source>
        <dbReference type="ARBA" id="ARBA00010641"/>
    </source>
</evidence>
<keyword evidence="2" id="KW-0805">Transcription regulation</keyword>
<dbReference type="InterPro" id="IPR014284">
    <property type="entry name" value="RNA_pol_sigma-70_dom"/>
</dbReference>
<sequence length="185" mass="21865">MSYTLSDKEMLVSGDEKSFRILYDRYWQGLFKKAKARLGNTDDAEDILQDIFVTLWKNRLSIEVNESLQPYLFTALKYAIIKKVQRDHARNKIYPLNPDNIEGLTISNEDLLQYKELEKLIDHEVNHLPPRMKEIYRLSRQEQLSIREIALQLQLSEQTVKNILTESVKRLRTKLSKLQVVIFLL</sequence>
<evidence type="ECO:0000256" key="4">
    <source>
        <dbReference type="ARBA" id="ARBA00023163"/>
    </source>
</evidence>
<dbReference type="SUPFAM" id="SSF88946">
    <property type="entry name" value="Sigma2 domain of RNA polymerase sigma factors"/>
    <property type="match status" value="1"/>
</dbReference>
<dbReference type="Gene3D" id="1.10.10.10">
    <property type="entry name" value="Winged helix-like DNA-binding domain superfamily/Winged helix DNA-binding domain"/>
    <property type="match status" value="1"/>
</dbReference>
<comment type="similarity">
    <text evidence="1">Belongs to the sigma-70 factor family. ECF subfamily.</text>
</comment>
<dbReference type="Gene3D" id="1.10.1740.10">
    <property type="match status" value="1"/>
</dbReference>
<reference evidence="8" key="1">
    <citation type="journal article" date="2019" name="Int. J. Syst. Evol. Microbiol.">
        <title>The Global Catalogue of Microorganisms (GCM) 10K type strain sequencing project: providing services to taxonomists for standard genome sequencing and annotation.</title>
        <authorList>
            <consortium name="The Broad Institute Genomics Platform"/>
            <consortium name="The Broad Institute Genome Sequencing Center for Infectious Disease"/>
            <person name="Wu L."/>
            <person name="Ma J."/>
        </authorList>
    </citation>
    <scope>NUCLEOTIDE SEQUENCE [LARGE SCALE GENOMIC DNA]</scope>
    <source>
        <strain evidence="8">KCTC 23299</strain>
    </source>
</reference>
<evidence type="ECO:0000259" key="5">
    <source>
        <dbReference type="Pfam" id="PF04542"/>
    </source>
</evidence>
<dbReference type="InterPro" id="IPR007627">
    <property type="entry name" value="RNA_pol_sigma70_r2"/>
</dbReference>
<dbReference type="SUPFAM" id="SSF88659">
    <property type="entry name" value="Sigma3 and sigma4 domains of RNA polymerase sigma factors"/>
    <property type="match status" value="1"/>
</dbReference>